<dbReference type="KEGG" id="eaj:Q3M24_04300"/>
<reference evidence="1" key="2">
    <citation type="submission" date="2024-06" db="EMBL/GenBank/DDBJ databases">
        <authorList>
            <person name="Plum-Jensen L.E."/>
            <person name="Schramm A."/>
            <person name="Marshall I.P.G."/>
        </authorList>
    </citation>
    <scope>NUCLEOTIDE SEQUENCE</scope>
    <source>
        <strain evidence="1">Rat1</strain>
    </source>
</reference>
<gene>
    <name evidence="1" type="ORF">Q3M24_04300</name>
</gene>
<dbReference type="EMBL" id="CP159373">
    <property type="protein sequence ID" value="XCN73985.1"/>
    <property type="molecule type" value="Genomic_DNA"/>
</dbReference>
<reference evidence="1" key="1">
    <citation type="journal article" date="2024" name="Syst. Appl. Microbiol.">
        <title>First single-strain enrichments of Electrothrix cable bacteria, description of E. aestuarii sp. nov. and E. rattekaaiensis sp. nov., and proposal of a cable bacteria taxonomy following the rules of the SeqCode.</title>
        <authorList>
            <person name="Plum-Jensen L.E."/>
            <person name="Schramm A."/>
            <person name="Marshall I.P.G."/>
        </authorList>
    </citation>
    <scope>NUCLEOTIDE SEQUENCE</scope>
    <source>
        <strain evidence="1">Rat1</strain>
    </source>
</reference>
<protein>
    <submittedName>
        <fullName evidence="1">Uncharacterized protein</fullName>
    </submittedName>
</protein>
<sequence>MSTNQSLSRENIRRVRKLEDALHALQEKKQTSFSITKLTSIKSLCQEEFFRKEYCRYLASVVIEDAKMSDNNKNDLSKLFHDAQHAITDLTTHTDEGDEAAAERTLSQLINFQNEHKRVKSYTIRIIKNSRLIIMEDILRCLLAYRTDTATAYAYDATRSYVEKYNPRYGTGLNVDSIPMLEKVIQFWKRYEK</sequence>
<proteinExistence type="predicted"/>
<name>A0AAU8LXN3_9BACT</name>
<accession>A0AAU8LXN3</accession>
<organism evidence="1">
    <name type="scientific">Candidatus Electrothrix aestuarii</name>
    <dbReference type="NCBI Taxonomy" id="3062594"/>
    <lineage>
        <taxon>Bacteria</taxon>
        <taxon>Pseudomonadati</taxon>
        <taxon>Thermodesulfobacteriota</taxon>
        <taxon>Desulfobulbia</taxon>
        <taxon>Desulfobulbales</taxon>
        <taxon>Desulfobulbaceae</taxon>
        <taxon>Candidatus Electrothrix</taxon>
    </lineage>
</organism>
<evidence type="ECO:0000313" key="1">
    <source>
        <dbReference type="EMBL" id="XCN73985.1"/>
    </source>
</evidence>
<dbReference type="AlphaFoldDB" id="A0AAU8LXN3"/>